<accession>A0ABS6IUL5</accession>
<feature type="domain" description="HTH cro/C1-type" evidence="1">
    <location>
        <begin position="13"/>
        <end position="67"/>
    </location>
</feature>
<comment type="caution">
    <text evidence="2">The sequence shown here is derived from an EMBL/GenBank/DDBJ whole genome shotgun (WGS) entry which is preliminary data.</text>
</comment>
<keyword evidence="3" id="KW-1185">Reference proteome</keyword>
<protein>
    <submittedName>
        <fullName evidence="2">Helix-turn-helix domain-containing protein</fullName>
    </submittedName>
</protein>
<sequence length="73" mass="8066">MPEVVKEESAIILQKIIKERGLKKNHVAEEIGISPSSMSALLHGNKKFTADIALKLEKVLNVSSDVFLNKSYS</sequence>
<evidence type="ECO:0000313" key="2">
    <source>
        <dbReference type="EMBL" id="MBU9695213.1"/>
    </source>
</evidence>
<evidence type="ECO:0000259" key="1">
    <source>
        <dbReference type="PROSITE" id="PS50943"/>
    </source>
</evidence>
<dbReference type="CDD" id="cd00093">
    <property type="entry name" value="HTH_XRE"/>
    <property type="match status" value="1"/>
</dbReference>
<proteinExistence type="predicted"/>
<organism evidence="2 3">
    <name type="scientific">Limosilactobacillus portuensis</name>
    <dbReference type="NCBI Taxonomy" id="2742601"/>
    <lineage>
        <taxon>Bacteria</taxon>
        <taxon>Bacillati</taxon>
        <taxon>Bacillota</taxon>
        <taxon>Bacilli</taxon>
        <taxon>Lactobacillales</taxon>
        <taxon>Lactobacillaceae</taxon>
        <taxon>Limosilactobacillus</taxon>
    </lineage>
</organism>
<dbReference type="RefSeq" id="WP_216972245.1">
    <property type="nucleotide sequence ID" value="NZ_JAHPJJ010000009.1"/>
</dbReference>
<reference evidence="2 3" key="1">
    <citation type="submission" date="2021-06" db="EMBL/GenBank/DDBJ databases">
        <title>Limosilactobacillus angelus sp. nov., isolated from the human vagina.</title>
        <authorList>
            <person name="Chen Y.-S."/>
        </authorList>
    </citation>
    <scope>NUCLEOTIDE SEQUENCE [LARGE SCALE GENOMIC DNA]</scope>
    <source>
        <strain evidence="2 3">P5L02</strain>
    </source>
</reference>
<evidence type="ECO:0000313" key="3">
    <source>
        <dbReference type="Proteomes" id="UP001196248"/>
    </source>
</evidence>
<gene>
    <name evidence="2" type="ORF">KSL82_04790</name>
</gene>
<dbReference type="Pfam" id="PF01381">
    <property type="entry name" value="HTH_3"/>
    <property type="match status" value="1"/>
</dbReference>
<dbReference type="InterPro" id="IPR001387">
    <property type="entry name" value="Cro/C1-type_HTH"/>
</dbReference>
<name>A0ABS6IUL5_9LACO</name>
<dbReference type="SMART" id="SM00530">
    <property type="entry name" value="HTH_XRE"/>
    <property type="match status" value="1"/>
</dbReference>
<dbReference type="Proteomes" id="UP001196248">
    <property type="component" value="Unassembled WGS sequence"/>
</dbReference>
<dbReference type="EMBL" id="JAHPJJ010000009">
    <property type="protein sequence ID" value="MBU9695213.1"/>
    <property type="molecule type" value="Genomic_DNA"/>
</dbReference>
<dbReference type="PROSITE" id="PS50943">
    <property type="entry name" value="HTH_CROC1"/>
    <property type="match status" value="1"/>
</dbReference>